<dbReference type="InterPro" id="IPR017945">
    <property type="entry name" value="DHBP_synth_RibB-like_a/b_dom"/>
</dbReference>
<dbReference type="Gene3D" id="3.90.870.10">
    <property type="entry name" value="DHBP synthase"/>
    <property type="match status" value="1"/>
</dbReference>
<evidence type="ECO:0000256" key="12">
    <source>
        <dbReference type="ARBA" id="ARBA00048366"/>
    </source>
</evidence>
<dbReference type="GO" id="GO:0005737">
    <property type="term" value="C:cytoplasm"/>
    <property type="evidence" value="ECO:0007669"/>
    <property type="project" value="UniProtKB-SubCell"/>
</dbReference>
<feature type="binding site" evidence="14">
    <location>
        <position position="181"/>
    </location>
    <ligand>
        <name>L-threonine</name>
        <dbReference type="ChEBI" id="CHEBI:57926"/>
    </ligand>
</feature>
<dbReference type="SUPFAM" id="SSF55821">
    <property type="entry name" value="YrdC/RibB"/>
    <property type="match status" value="1"/>
</dbReference>
<dbReference type="PIRSF" id="PIRSF004930">
    <property type="entry name" value="Tln_factor_SUA5"/>
    <property type="match status" value="1"/>
</dbReference>
<evidence type="ECO:0000256" key="10">
    <source>
        <dbReference type="ARBA" id="ARBA00022840"/>
    </source>
</evidence>
<evidence type="ECO:0000256" key="3">
    <source>
        <dbReference type="ARBA" id="ARBA00012584"/>
    </source>
</evidence>
<protein>
    <recommendedName>
        <fullName evidence="4 13">Threonylcarbamoyl-AMP synthase</fullName>
        <shortName evidence="13">TC-AMP synthase</shortName>
        <ecNumber evidence="3 13">2.7.7.87</ecNumber>
    </recommendedName>
    <alternativeName>
        <fullName evidence="11 13">L-threonylcarbamoyladenylate synthase</fullName>
    </alternativeName>
</protein>
<name>A0A4Z0W3C4_9BACT</name>
<dbReference type="AlphaFoldDB" id="A0A4Z0W3C4"/>
<evidence type="ECO:0000256" key="4">
    <source>
        <dbReference type="ARBA" id="ARBA00015492"/>
    </source>
</evidence>
<evidence type="ECO:0000256" key="5">
    <source>
        <dbReference type="ARBA" id="ARBA00022490"/>
    </source>
</evidence>
<comment type="subcellular location">
    <subcellularLocation>
        <location evidence="1 13">Cytoplasm</location>
    </subcellularLocation>
</comment>
<feature type="domain" description="YrdC-like" evidence="15">
    <location>
        <begin position="14"/>
        <end position="199"/>
    </location>
</feature>
<evidence type="ECO:0000256" key="11">
    <source>
        <dbReference type="ARBA" id="ARBA00029774"/>
    </source>
</evidence>
<dbReference type="EC" id="2.7.7.87" evidence="3 13"/>
<evidence type="ECO:0000256" key="6">
    <source>
        <dbReference type="ARBA" id="ARBA00022679"/>
    </source>
</evidence>
<feature type="binding site" evidence="14">
    <location>
        <position position="36"/>
    </location>
    <ligand>
        <name>L-threonine</name>
        <dbReference type="ChEBI" id="CHEBI:57926"/>
    </ligand>
</feature>
<dbReference type="PANTHER" id="PTHR17490">
    <property type="entry name" value="SUA5"/>
    <property type="match status" value="1"/>
</dbReference>
<dbReference type="GO" id="GO:0006450">
    <property type="term" value="P:regulation of translational fidelity"/>
    <property type="evidence" value="ECO:0007669"/>
    <property type="project" value="TreeGrafter"/>
</dbReference>
<dbReference type="GO" id="GO:0000049">
    <property type="term" value="F:tRNA binding"/>
    <property type="evidence" value="ECO:0007669"/>
    <property type="project" value="TreeGrafter"/>
</dbReference>
<accession>A0A4Z0W3C4</accession>
<dbReference type="GO" id="GO:0005524">
    <property type="term" value="F:ATP binding"/>
    <property type="evidence" value="ECO:0007669"/>
    <property type="project" value="UniProtKB-UniRule"/>
</dbReference>
<feature type="binding site" evidence="14">
    <location>
        <position position="141"/>
    </location>
    <ligand>
        <name>L-threonine</name>
        <dbReference type="ChEBI" id="CHEBI:57926"/>
    </ligand>
</feature>
<dbReference type="Gene3D" id="3.40.50.11030">
    <property type="entry name" value="Threonylcarbamoyl-AMP synthase, C-terminal domain"/>
    <property type="match status" value="1"/>
</dbReference>
<evidence type="ECO:0000313" key="16">
    <source>
        <dbReference type="EMBL" id="TGG88329.1"/>
    </source>
</evidence>
<feature type="binding site" evidence="14">
    <location>
        <position position="151"/>
    </location>
    <ligand>
        <name>ATP</name>
        <dbReference type="ChEBI" id="CHEBI:30616"/>
    </ligand>
</feature>
<feature type="binding site" evidence="14">
    <location>
        <position position="117"/>
    </location>
    <ligand>
        <name>ATP</name>
        <dbReference type="ChEBI" id="CHEBI:30616"/>
    </ligand>
</feature>
<evidence type="ECO:0000256" key="13">
    <source>
        <dbReference type="PIRNR" id="PIRNR004930"/>
    </source>
</evidence>
<dbReference type="GO" id="GO:0008033">
    <property type="term" value="P:tRNA processing"/>
    <property type="evidence" value="ECO:0007669"/>
    <property type="project" value="UniProtKB-KW"/>
</dbReference>
<keyword evidence="7 13" id="KW-0819">tRNA processing</keyword>
<feature type="binding site" evidence="14">
    <location>
        <position position="143"/>
    </location>
    <ligand>
        <name>ATP</name>
        <dbReference type="ChEBI" id="CHEBI:30616"/>
    </ligand>
</feature>
<feature type="binding site" evidence="14">
    <location>
        <position position="59"/>
    </location>
    <ligand>
        <name>ATP</name>
        <dbReference type="ChEBI" id="CHEBI:30616"/>
    </ligand>
</feature>
<dbReference type="InterPro" id="IPR010923">
    <property type="entry name" value="T(6)A37_SUA5"/>
</dbReference>
<dbReference type="GO" id="GO:0003725">
    <property type="term" value="F:double-stranded RNA binding"/>
    <property type="evidence" value="ECO:0007669"/>
    <property type="project" value="UniProtKB-UniRule"/>
</dbReference>
<keyword evidence="10 13" id="KW-0067">ATP-binding</keyword>
<keyword evidence="8 13" id="KW-0548">Nucleotidyltransferase</keyword>
<dbReference type="RefSeq" id="WP_135402739.1">
    <property type="nucleotide sequence ID" value="NZ_SRME01000002.1"/>
</dbReference>
<dbReference type="InterPro" id="IPR006070">
    <property type="entry name" value="Sua5-like_dom"/>
</dbReference>
<dbReference type="Proteomes" id="UP000297288">
    <property type="component" value="Unassembled WGS sequence"/>
</dbReference>
<dbReference type="InterPro" id="IPR038385">
    <property type="entry name" value="Sua5/YwlC_C"/>
</dbReference>
<dbReference type="GO" id="GO:0061710">
    <property type="term" value="F:L-threonylcarbamoyladenylate synthase"/>
    <property type="evidence" value="ECO:0007669"/>
    <property type="project" value="UniProtKB-EC"/>
</dbReference>
<feature type="binding site" evidence="14">
    <location>
        <position position="68"/>
    </location>
    <ligand>
        <name>L-threonine</name>
        <dbReference type="ChEBI" id="CHEBI:57926"/>
    </ligand>
</feature>
<dbReference type="PANTHER" id="PTHR17490:SF16">
    <property type="entry name" value="THREONYLCARBAMOYL-AMP SYNTHASE"/>
    <property type="match status" value="1"/>
</dbReference>
<feature type="binding site" evidence="14">
    <location>
        <position position="236"/>
    </location>
    <ligand>
        <name>ATP</name>
        <dbReference type="ChEBI" id="CHEBI:30616"/>
    </ligand>
</feature>
<dbReference type="EMBL" id="SRME01000002">
    <property type="protein sequence ID" value="TGG88329.1"/>
    <property type="molecule type" value="Genomic_DNA"/>
</dbReference>
<dbReference type="Pfam" id="PF01300">
    <property type="entry name" value="Sua5_yciO_yrdC"/>
    <property type="match status" value="1"/>
</dbReference>
<dbReference type="Pfam" id="PF03481">
    <property type="entry name" value="Sua5_C"/>
    <property type="match status" value="1"/>
</dbReference>
<comment type="similarity">
    <text evidence="2 13">Belongs to the SUA5 family.</text>
</comment>
<evidence type="ECO:0000259" key="15">
    <source>
        <dbReference type="PROSITE" id="PS51163"/>
    </source>
</evidence>
<evidence type="ECO:0000256" key="2">
    <source>
        <dbReference type="ARBA" id="ARBA00007663"/>
    </source>
</evidence>
<evidence type="ECO:0000313" key="17">
    <source>
        <dbReference type="Proteomes" id="UP000297288"/>
    </source>
</evidence>
<feature type="binding site" evidence="14">
    <location>
        <position position="63"/>
    </location>
    <ligand>
        <name>ATP</name>
        <dbReference type="ChEBI" id="CHEBI:30616"/>
    </ligand>
</feature>
<evidence type="ECO:0000256" key="7">
    <source>
        <dbReference type="ARBA" id="ARBA00022694"/>
    </source>
</evidence>
<feature type="binding site" evidence="14">
    <location>
        <position position="195"/>
    </location>
    <ligand>
        <name>ATP</name>
        <dbReference type="ChEBI" id="CHEBI:30616"/>
    </ligand>
</feature>
<keyword evidence="5 13" id="KW-0963">Cytoplasm</keyword>
<reference evidence="16 17" key="1">
    <citation type="submission" date="2019-04" db="EMBL/GenBank/DDBJ databases">
        <title>Draft genome sequence data and analysis of a Fermenting Bacterium, Geotoga petraea strain HO-Geo1, isolated from heavy-oil petroleum reservoir in Russia.</title>
        <authorList>
            <person name="Grouzdev D.S."/>
            <person name="Semenova E.M."/>
            <person name="Sokolova D.S."/>
            <person name="Tourova T.P."/>
            <person name="Poltaraus A.B."/>
            <person name="Nazina T.N."/>
        </authorList>
    </citation>
    <scope>NUCLEOTIDE SEQUENCE [LARGE SCALE GENOMIC DNA]</scope>
    <source>
        <strain evidence="16 17">HO-Geo1</strain>
    </source>
</reference>
<keyword evidence="6 13" id="KW-0808">Transferase</keyword>
<evidence type="ECO:0000256" key="8">
    <source>
        <dbReference type="ARBA" id="ARBA00022695"/>
    </source>
</evidence>
<dbReference type="FunFam" id="3.90.870.10:FF:000009">
    <property type="entry name" value="Threonylcarbamoyl-AMP synthase, putative"/>
    <property type="match status" value="1"/>
</dbReference>
<evidence type="ECO:0000256" key="14">
    <source>
        <dbReference type="PIRSR" id="PIRSR004930-1"/>
    </source>
</evidence>
<dbReference type="NCBIfam" id="TIGR00057">
    <property type="entry name" value="L-threonylcarbamoyladenylate synthase"/>
    <property type="match status" value="1"/>
</dbReference>
<feature type="binding site" evidence="14">
    <location>
        <position position="121"/>
    </location>
    <ligand>
        <name>L-threonine</name>
        <dbReference type="ChEBI" id="CHEBI:57926"/>
    </ligand>
</feature>
<sequence>MTKIFNIDTFNIDLKIINEAAEALKNDETVIFPTETVYGLGANGLSVNAVEKIYQAKGRPSDNPLILHIAKLEDILKYTYFPYELFEKVESLVPGPITFVLKKKKVVPDIVTAGRDTVAIRIPAHPVANKIIEFSDLPIAAPSANLSGKPSPTYPDHVIEDMDGRVDYIISSGKLEFGIESTIINLTEKIPTLLRPGPISPEKIKEIFGDIKIPDFVYGKTDADIAIAPGMKYRHYAPESNVVIFNDLDINIDKYKENSIFLILKSNEKLAKSKKLNYDIISTDENHYEFAINLFYMLRKYDKKYKNIMVQSIEDKGIGIAIMNRLRKAANKKI</sequence>
<dbReference type="InterPro" id="IPR005145">
    <property type="entry name" value="Sua5_C"/>
</dbReference>
<dbReference type="OrthoDB" id="9814580at2"/>
<gene>
    <name evidence="16" type="ORF">E4650_04620</name>
</gene>
<dbReference type="InterPro" id="IPR050156">
    <property type="entry name" value="TC-AMP_synthase_SUA5"/>
</dbReference>
<dbReference type="PROSITE" id="PS51163">
    <property type="entry name" value="YRDC"/>
    <property type="match status" value="1"/>
</dbReference>
<evidence type="ECO:0000256" key="1">
    <source>
        <dbReference type="ARBA" id="ARBA00004496"/>
    </source>
</evidence>
<keyword evidence="9 13" id="KW-0547">Nucleotide-binding</keyword>
<proteinExistence type="inferred from homology"/>
<comment type="catalytic activity">
    <reaction evidence="12 13">
        <text>L-threonine + hydrogencarbonate + ATP = L-threonylcarbamoyladenylate + diphosphate + H2O</text>
        <dbReference type="Rhea" id="RHEA:36407"/>
        <dbReference type="ChEBI" id="CHEBI:15377"/>
        <dbReference type="ChEBI" id="CHEBI:17544"/>
        <dbReference type="ChEBI" id="CHEBI:30616"/>
        <dbReference type="ChEBI" id="CHEBI:33019"/>
        <dbReference type="ChEBI" id="CHEBI:57926"/>
        <dbReference type="ChEBI" id="CHEBI:73682"/>
        <dbReference type="EC" id="2.7.7.87"/>
    </reaction>
</comment>
<organism evidence="16 17">
    <name type="scientific">Geotoga petraea</name>
    <dbReference type="NCBI Taxonomy" id="28234"/>
    <lineage>
        <taxon>Bacteria</taxon>
        <taxon>Thermotogati</taxon>
        <taxon>Thermotogota</taxon>
        <taxon>Thermotogae</taxon>
        <taxon>Petrotogales</taxon>
        <taxon>Petrotogaceae</taxon>
        <taxon>Geotoga</taxon>
    </lineage>
</organism>
<comment type="caution">
    <text evidence="16">The sequence shown here is derived from an EMBL/GenBank/DDBJ whole genome shotgun (WGS) entry which is preliminary data.</text>
</comment>
<evidence type="ECO:0000256" key="9">
    <source>
        <dbReference type="ARBA" id="ARBA00022741"/>
    </source>
</evidence>
<comment type="function">
    <text evidence="13">Required for the formation of a threonylcarbamoyl group on adenosine at position 37 (t(6)A37) in tRNAs that read codons beginning with adenine.</text>
</comment>